<dbReference type="InterPro" id="IPR027417">
    <property type="entry name" value="P-loop_NTPase"/>
</dbReference>
<reference evidence="10" key="1">
    <citation type="submission" date="2022-07" db="EMBL/GenBank/DDBJ databases">
        <title>Enhanced cultured diversity of the mouse gut microbiota enables custom-made synthetic communities.</title>
        <authorList>
            <person name="Afrizal A."/>
        </authorList>
    </citation>
    <scope>NUCLEOTIDE SEQUENCE</scope>
    <source>
        <strain evidence="10">DSM 29482</strain>
    </source>
</reference>
<evidence type="ECO:0000256" key="6">
    <source>
        <dbReference type="ARBA" id="ARBA00023136"/>
    </source>
</evidence>
<dbReference type="GO" id="GO:0016887">
    <property type="term" value="F:ATP hydrolysis activity"/>
    <property type="evidence" value="ECO:0007669"/>
    <property type="project" value="InterPro"/>
</dbReference>
<evidence type="ECO:0000256" key="3">
    <source>
        <dbReference type="ARBA" id="ARBA00022741"/>
    </source>
</evidence>
<proteinExistence type="predicted"/>
<dbReference type="InterPro" id="IPR039421">
    <property type="entry name" value="Type_1_exporter"/>
</dbReference>
<dbReference type="Pfam" id="PF00005">
    <property type="entry name" value="ABC_tran"/>
    <property type="match status" value="1"/>
</dbReference>
<keyword evidence="6 7" id="KW-0472">Membrane</keyword>
<evidence type="ECO:0000313" key="11">
    <source>
        <dbReference type="Proteomes" id="UP001142078"/>
    </source>
</evidence>
<comment type="caution">
    <text evidence="10">The sequence shown here is derived from an EMBL/GenBank/DDBJ whole genome shotgun (WGS) entry which is preliminary data.</text>
</comment>
<organism evidence="10 11">
    <name type="scientific">Anaerosalibacter massiliensis</name>
    <dbReference type="NCBI Taxonomy" id="1347392"/>
    <lineage>
        <taxon>Bacteria</taxon>
        <taxon>Bacillati</taxon>
        <taxon>Bacillota</taxon>
        <taxon>Tissierellia</taxon>
        <taxon>Tissierellales</taxon>
        <taxon>Sporanaerobacteraceae</taxon>
        <taxon>Anaerosalibacter</taxon>
    </lineage>
</organism>
<dbReference type="GO" id="GO:0005886">
    <property type="term" value="C:plasma membrane"/>
    <property type="evidence" value="ECO:0007669"/>
    <property type="project" value="UniProtKB-SubCell"/>
</dbReference>
<comment type="subcellular location">
    <subcellularLocation>
        <location evidence="1">Cell membrane</location>
        <topology evidence="1">Multi-pass membrane protein</topology>
    </subcellularLocation>
</comment>
<dbReference type="RefSeq" id="WP_257490586.1">
    <property type="nucleotide sequence ID" value="NZ_JANJZL010000009.1"/>
</dbReference>
<evidence type="ECO:0000256" key="5">
    <source>
        <dbReference type="ARBA" id="ARBA00022989"/>
    </source>
</evidence>
<dbReference type="SMART" id="SM00382">
    <property type="entry name" value="AAA"/>
    <property type="match status" value="1"/>
</dbReference>
<dbReference type="SUPFAM" id="SSF90123">
    <property type="entry name" value="ABC transporter transmembrane region"/>
    <property type="match status" value="1"/>
</dbReference>
<dbReference type="EMBL" id="JANJZL010000009">
    <property type="protein sequence ID" value="MCR2044891.1"/>
    <property type="molecule type" value="Genomic_DNA"/>
</dbReference>
<feature type="domain" description="ABC transporter" evidence="8">
    <location>
        <begin position="370"/>
        <end position="608"/>
    </location>
</feature>
<dbReference type="PROSITE" id="PS50893">
    <property type="entry name" value="ABC_TRANSPORTER_2"/>
    <property type="match status" value="1"/>
</dbReference>
<dbReference type="SUPFAM" id="SSF52540">
    <property type="entry name" value="P-loop containing nucleoside triphosphate hydrolases"/>
    <property type="match status" value="1"/>
</dbReference>
<dbReference type="InterPro" id="IPR011527">
    <property type="entry name" value="ABC1_TM_dom"/>
</dbReference>
<dbReference type="Proteomes" id="UP001142078">
    <property type="component" value="Unassembled WGS sequence"/>
</dbReference>
<feature type="transmembrane region" description="Helical" evidence="7">
    <location>
        <begin position="26"/>
        <end position="50"/>
    </location>
</feature>
<evidence type="ECO:0000259" key="9">
    <source>
        <dbReference type="PROSITE" id="PS50929"/>
    </source>
</evidence>
<protein>
    <submittedName>
        <fullName evidence="10">ABC transporter ATP-binding protein/permease</fullName>
    </submittedName>
</protein>
<dbReference type="PANTHER" id="PTHR24221:SF654">
    <property type="entry name" value="ATP-BINDING CASSETTE SUB-FAMILY B MEMBER 6"/>
    <property type="match status" value="1"/>
</dbReference>
<dbReference type="InterPro" id="IPR017871">
    <property type="entry name" value="ABC_transporter-like_CS"/>
</dbReference>
<feature type="transmembrane region" description="Helical" evidence="7">
    <location>
        <begin position="185"/>
        <end position="204"/>
    </location>
</feature>
<sequence>MPKNKLKYSIKTLKIGLMEVHKLQSWIVPITIFDSVFKSIAPFINIYMVGKIIDRLLKTKDINNIIFLIGLTIGLNFIIHLISNGLEHLHTILKDIMIQNQDMKINEKIINMDYEHIENPKTHTLRTKISEAENMNGGGIIAFVRYLGELVKGLATVIISIIIGAGLFKLDMTGVGYLNFINNRIFSYGFLVLVLLGTIFNLHLKTISDKKLFKHFSEIMSANRILAFYYERIQDYNAGKEIRLYNQRKIFNEEVGGFIQSLKGLFKKIESMNTKYSGIDAFISSLLGGMVYIFVGLKAISGSISAGSIVQYTGSINQFMAGSTEILTSINNIINNNQYLQLYIDFLNIEGEKYKGTIPVEKRDDNEYEIEFRNVSFKYPGTDEYVLKNVSVKLNIGERLAIVGMNGSGKTTFIKLLCRLYDPDEGEILLNGIDIKKYDYEEYMGLFSIVFQDFKLFSFSLGQNIAAAVDYDEKFVEKVIEDVGFIDRLETMPRGISTPLYKDFDKDGVEISGGEAQKIALARALYKDSPIIILDEPTAALDPIAEFEIYSKFNEIVGTKTAFYISHRLSSCRFCDEIAVFHEGSIIQRGDHEDLLKDEDGKYYELWYSQAQYYNEGETA</sequence>
<evidence type="ECO:0000259" key="8">
    <source>
        <dbReference type="PROSITE" id="PS50893"/>
    </source>
</evidence>
<evidence type="ECO:0000256" key="4">
    <source>
        <dbReference type="ARBA" id="ARBA00022840"/>
    </source>
</evidence>
<feature type="transmembrane region" description="Helical" evidence="7">
    <location>
        <begin position="62"/>
        <end position="82"/>
    </location>
</feature>
<dbReference type="Gene3D" id="1.20.1560.10">
    <property type="entry name" value="ABC transporter type 1, transmembrane domain"/>
    <property type="match status" value="1"/>
</dbReference>
<dbReference type="PROSITE" id="PS50929">
    <property type="entry name" value="ABC_TM1F"/>
    <property type="match status" value="1"/>
</dbReference>
<dbReference type="AlphaFoldDB" id="A0A9X2MJZ3"/>
<dbReference type="GO" id="GO:0005524">
    <property type="term" value="F:ATP binding"/>
    <property type="evidence" value="ECO:0007669"/>
    <property type="project" value="UniProtKB-KW"/>
</dbReference>
<keyword evidence="5 7" id="KW-1133">Transmembrane helix</keyword>
<keyword evidence="3" id="KW-0547">Nucleotide-binding</keyword>
<dbReference type="GO" id="GO:0140359">
    <property type="term" value="F:ABC-type transporter activity"/>
    <property type="evidence" value="ECO:0007669"/>
    <property type="project" value="InterPro"/>
</dbReference>
<keyword evidence="2 7" id="KW-0812">Transmembrane</keyword>
<feature type="transmembrane region" description="Helical" evidence="7">
    <location>
        <begin position="150"/>
        <end position="170"/>
    </location>
</feature>
<evidence type="ECO:0000256" key="7">
    <source>
        <dbReference type="SAM" id="Phobius"/>
    </source>
</evidence>
<dbReference type="PROSITE" id="PS00211">
    <property type="entry name" value="ABC_TRANSPORTER_1"/>
    <property type="match status" value="1"/>
</dbReference>
<dbReference type="PANTHER" id="PTHR24221">
    <property type="entry name" value="ATP-BINDING CASSETTE SUB-FAMILY B"/>
    <property type="match status" value="1"/>
</dbReference>
<dbReference type="Gene3D" id="3.40.50.300">
    <property type="entry name" value="P-loop containing nucleotide triphosphate hydrolases"/>
    <property type="match status" value="1"/>
</dbReference>
<dbReference type="InterPro" id="IPR036640">
    <property type="entry name" value="ABC1_TM_sf"/>
</dbReference>
<evidence type="ECO:0000256" key="2">
    <source>
        <dbReference type="ARBA" id="ARBA00022692"/>
    </source>
</evidence>
<keyword evidence="4 10" id="KW-0067">ATP-binding</keyword>
<accession>A0A9X2MJZ3</accession>
<dbReference type="InterPro" id="IPR003593">
    <property type="entry name" value="AAA+_ATPase"/>
</dbReference>
<evidence type="ECO:0000256" key="1">
    <source>
        <dbReference type="ARBA" id="ARBA00004651"/>
    </source>
</evidence>
<gene>
    <name evidence="10" type="ORF">NSA23_12325</name>
</gene>
<feature type="domain" description="ABC transmembrane type-1" evidence="9">
    <location>
        <begin position="35"/>
        <end position="335"/>
    </location>
</feature>
<keyword evidence="11" id="KW-1185">Reference proteome</keyword>
<name>A0A9X2MJZ3_9FIRM</name>
<dbReference type="InterPro" id="IPR003439">
    <property type="entry name" value="ABC_transporter-like_ATP-bd"/>
</dbReference>
<dbReference type="CDD" id="cd03228">
    <property type="entry name" value="ABCC_MRP_Like"/>
    <property type="match status" value="1"/>
</dbReference>
<evidence type="ECO:0000313" key="10">
    <source>
        <dbReference type="EMBL" id="MCR2044891.1"/>
    </source>
</evidence>